<dbReference type="InParanoid" id="G3UR44"/>
<evidence type="ECO:0000259" key="8">
    <source>
        <dbReference type="PROSITE" id="PS50835"/>
    </source>
</evidence>
<evidence type="ECO:0000256" key="7">
    <source>
        <dbReference type="SAM" id="SignalP"/>
    </source>
</evidence>
<dbReference type="SUPFAM" id="SSF48726">
    <property type="entry name" value="Immunoglobulin"/>
    <property type="match status" value="2"/>
</dbReference>
<dbReference type="InterPro" id="IPR003597">
    <property type="entry name" value="Ig_C1-set"/>
</dbReference>
<sequence>LSCFPLVLAAFSLLLIHGHAQVLLQQSPPSVTKMGSKSVTIECKAEGIANFQAAYIHWYRQLPDKAPERLLYVTAASQVSYDSESYRNKYSSYKRENNICTLSVDSIQDGDAGTYYCAYWESHSGSSLQAALTEAGCNLSGTLSYNPQPKAAPLTFGPKSSEILQKEHENQLVYVCLFEKFYPGVVRVKWTDDANKEITQNVVKGDVWKLPGENKYSVSSWLSVPLEDKNKKYFCQFEHENRLNHGNITEKTAYSG</sequence>
<name>G3UR44_MELGA</name>
<dbReference type="Pfam" id="PF07686">
    <property type="entry name" value="V-set"/>
    <property type="match status" value="1"/>
</dbReference>
<dbReference type="SMART" id="SM00407">
    <property type="entry name" value="IGc1"/>
    <property type="match status" value="1"/>
</dbReference>
<evidence type="ECO:0000313" key="10">
    <source>
        <dbReference type="Proteomes" id="UP000001645"/>
    </source>
</evidence>
<feature type="domain" description="Ig-like" evidence="8">
    <location>
        <begin position="5"/>
        <end position="133"/>
    </location>
</feature>
<dbReference type="HOGENOM" id="CLU_077975_7_1_1"/>
<dbReference type="InterPro" id="IPR013783">
    <property type="entry name" value="Ig-like_fold"/>
</dbReference>
<reference evidence="9 10" key="1">
    <citation type="journal article" date="2010" name="PLoS Biol.">
        <title>Multi-platform next-generation sequencing of the domestic turkey (Meleagris gallopavo): genome assembly and analysis.</title>
        <authorList>
            <person name="Dalloul R.A."/>
            <person name="Long J.A."/>
            <person name="Zimin A.V."/>
            <person name="Aslam L."/>
            <person name="Beal K."/>
            <person name="Blomberg L.A."/>
            <person name="Bouffard P."/>
            <person name="Burt D.W."/>
            <person name="Crasta O."/>
            <person name="Crooijmans R.P."/>
            <person name="Cooper K."/>
            <person name="Coulombe R.A."/>
            <person name="De S."/>
            <person name="Delany M.E."/>
            <person name="Dodgson J.B."/>
            <person name="Dong J.J."/>
            <person name="Evans C."/>
            <person name="Frederickson K.M."/>
            <person name="Flicek P."/>
            <person name="Florea L."/>
            <person name="Folkerts O."/>
            <person name="Groenen M.A."/>
            <person name="Harkins T.T."/>
            <person name="Herrero J."/>
            <person name="Hoffmann S."/>
            <person name="Megens H.J."/>
            <person name="Jiang A."/>
            <person name="de Jong P."/>
            <person name="Kaiser P."/>
            <person name="Kim H."/>
            <person name="Kim K.W."/>
            <person name="Kim S."/>
            <person name="Langenberger D."/>
            <person name="Lee M.K."/>
            <person name="Lee T."/>
            <person name="Mane S."/>
            <person name="Marcais G."/>
            <person name="Marz M."/>
            <person name="McElroy A.P."/>
            <person name="Modise T."/>
            <person name="Nefedov M."/>
            <person name="Notredame C."/>
            <person name="Paton I.R."/>
            <person name="Payne W.S."/>
            <person name="Pertea G."/>
            <person name="Prickett D."/>
            <person name="Puiu D."/>
            <person name="Qioa D."/>
            <person name="Raineri E."/>
            <person name="Ruffier M."/>
            <person name="Salzberg S.L."/>
            <person name="Schatz M.C."/>
            <person name="Scheuring C."/>
            <person name="Schmidt C.J."/>
            <person name="Schroeder S."/>
            <person name="Searle S.M."/>
            <person name="Smith E.J."/>
            <person name="Smith J."/>
            <person name="Sonstegard T.S."/>
            <person name="Stadler P.F."/>
            <person name="Tafer H."/>
            <person name="Tu Z.J."/>
            <person name="Van Tassell C.P."/>
            <person name="Vilella A.J."/>
            <person name="Williams K.P."/>
            <person name="Yorke J.A."/>
            <person name="Zhang L."/>
            <person name="Zhang H.B."/>
            <person name="Zhang X."/>
            <person name="Zhang Y."/>
            <person name="Reed K.M."/>
        </authorList>
    </citation>
    <scope>NUCLEOTIDE SEQUENCE [LARGE SCALE GENOMIC DNA]</scope>
</reference>
<keyword evidence="7" id="KW-0732">Signal</keyword>
<organism evidence="9 10">
    <name type="scientific">Meleagris gallopavo</name>
    <name type="common">Wild turkey</name>
    <dbReference type="NCBI Taxonomy" id="9103"/>
    <lineage>
        <taxon>Eukaryota</taxon>
        <taxon>Metazoa</taxon>
        <taxon>Chordata</taxon>
        <taxon>Craniata</taxon>
        <taxon>Vertebrata</taxon>
        <taxon>Euteleostomi</taxon>
        <taxon>Archelosauria</taxon>
        <taxon>Archosauria</taxon>
        <taxon>Dinosauria</taxon>
        <taxon>Saurischia</taxon>
        <taxon>Theropoda</taxon>
        <taxon>Coelurosauria</taxon>
        <taxon>Aves</taxon>
        <taxon>Neognathae</taxon>
        <taxon>Galloanserae</taxon>
        <taxon>Galliformes</taxon>
        <taxon>Phasianidae</taxon>
        <taxon>Meleagridinae</taxon>
        <taxon>Meleagris</taxon>
    </lineage>
</organism>
<dbReference type="Ensembl" id="ENSMGAT00000020044.2">
    <property type="protein sequence ID" value="ENSMGAP00000018143.2"/>
    <property type="gene ID" value="ENSMGAG00000023004.1"/>
</dbReference>
<keyword evidence="4" id="KW-0472">Membrane</keyword>
<evidence type="ECO:0000256" key="4">
    <source>
        <dbReference type="ARBA" id="ARBA00023136"/>
    </source>
</evidence>
<evidence type="ECO:0000256" key="5">
    <source>
        <dbReference type="ARBA" id="ARBA00023170"/>
    </source>
</evidence>
<comment type="subcellular location">
    <subcellularLocation>
        <location evidence="1">Membrane</location>
    </subcellularLocation>
</comment>
<dbReference type="InterPro" id="IPR051117">
    <property type="entry name" value="TRG_var/const_region"/>
</dbReference>
<dbReference type="GeneTree" id="ENSGT00940000153143"/>
<keyword evidence="2" id="KW-0812">Transmembrane</keyword>
<reference evidence="9" key="3">
    <citation type="submission" date="2025-09" db="UniProtKB">
        <authorList>
            <consortium name="Ensembl"/>
        </authorList>
    </citation>
    <scope>IDENTIFICATION</scope>
</reference>
<dbReference type="SMART" id="SM00409">
    <property type="entry name" value="IG"/>
    <property type="match status" value="1"/>
</dbReference>
<dbReference type="PANTHER" id="PTHR19256">
    <property type="entry name" value="T-CELL RECEPTOR GAMMA CHAIN"/>
    <property type="match status" value="1"/>
</dbReference>
<dbReference type="FunCoup" id="G3UR44">
    <property type="interactions" value="6"/>
</dbReference>
<evidence type="ECO:0000313" key="9">
    <source>
        <dbReference type="Ensembl" id="ENSMGAP00000018143.2"/>
    </source>
</evidence>
<keyword evidence="6" id="KW-0393">Immunoglobulin domain</keyword>
<dbReference type="Proteomes" id="UP000001645">
    <property type="component" value="Chromosome 6"/>
</dbReference>
<reference evidence="9" key="2">
    <citation type="submission" date="2025-08" db="UniProtKB">
        <authorList>
            <consortium name="Ensembl"/>
        </authorList>
    </citation>
    <scope>IDENTIFICATION</scope>
</reference>
<evidence type="ECO:0000256" key="2">
    <source>
        <dbReference type="ARBA" id="ARBA00022692"/>
    </source>
</evidence>
<dbReference type="SMART" id="SM00406">
    <property type="entry name" value="IGv"/>
    <property type="match status" value="1"/>
</dbReference>
<dbReference type="PROSITE" id="PS50835">
    <property type="entry name" value="IG_LIKE"/>
    <property type="match status" value="2"/>
</dbReference>
<dbReference type="Gene3D" id="2.60.40.10">
    <property type="entry name" value="Immunoglobulins"/>
    <property type="match status" value="2"/>
</dbReference>
<accession>G3UR44</accession>
<evidence type="ECO:0000256" key="1">
    <source>
        <dbReference type="ARBA" id="ARBA00004370"/>
    </source>
</evidence>
<feature type="signal peptide" evidence="7">
    <location>
        <begin position="1"/>
        <end position="20"/>
    </location>
</feature>
<dbReference type="PANTHER" id="PTHR19256:SF65">
    <property type="entry name" value="T CELL RECEPTOR GAMMA CONSTANT 1-RELATED"/>
    <property type="match status" value="1"/>
</dbReference>
<proteinExistence type="predicted"/>
<keyword evidence="5" id="KW-0675">Receptor</keyword>
<dbReference type="InterPro" id="IPR036179">
    <property type="entry name" value="Ig-like_dom_sf"/>
</dbReference>
<dbReference type="Pfam" id="PF07654">
    <property type="entry name" value="C1-set"/>
    <property type="match status" value="1"/>
</dbReference>
<protein>
    <recommendedName>
        <fullName evidence="8">Ig-like domain-containing protein</fullName>
    </recommendedName>
</protein>
<keyword evidence="3" id="KW-1133">Transmembrane helix</keyword>
<dbReference type="InterPro" id="IPR003599">
    <property type="entry name" value="Ig_sub"/>
</dbReference>
<dbReference type="InterPro" id="IPR007110">
    <property type="entry name" value="Ig-like_dom"/>
</dbReference>
<dbReference type="InterPro" id="IPR013106">
    <property type="entry name" value="Ig_V-set"/>
</dbReference>
<dbReference type="GO" id="GO:0016020">
    <property type="term" value="C:membrane"/>
    <property type="evidence" value="ECO:0007669"/>
    <property type="project" value="UniProtKB-SubCell"/>
</dbReference>
<evidence type="ECO:0000256" key="3">
    <source>
        <dbReference type="ARBA" id="ARBA00022989"/>
    </source>
</evidence>
<dbReference type="AlphaFoldDB" id="G3UR44"/>
<keyword evidence="10" id="KW-1185">Reference proteome</keyword>
<evidence type="ECO:0000256" key="6">
    <source>
        <dbReference type="ARBA" id="ARBA00023319"/>
    </source>
</evidence>
<feature type="domain" description="Ig-like" evidence="8">
    <location>
        <begin position="149"/>
        <end position="255"/>
    </location>
</feature>
<feature type="chain" id="PRO_5032379499" description="Ig-like domain-containing protein" evidence="7">
    <location>
        <begin position="21"/>
        <end position="256"/>
    </location>
</feature>